<dbReference type="RefSeq" id="WP_165609980.1">
    <property type="nucleotide sequence ID" value="NZ_FOTQ01000001.1"/>
</dbReference>
<sequence length="52" mass="5946">MSTSQNRPEDFAARALELLEQAYAYYTPPLKTVPRGEAKPESETYYEYVKAA</sequence>
<protein>
    <submittedName>
        <fullName evidence="1">Uncharacterized protein</fullName>
    </submittedName>
</protein>
<organism evidence="1 2">
    <name type="scientific">Shimia aestuarii</name>
    <dbReference type="NCBI Taxonomy" id="254406"/>
    <lineage>
        <taxon>Bacteria</taxon>
        <taxon>Pseudomonadati</taxon>
        <taxon>Pseudomonadota</taxon>
        <taxon>Alphaproteobacteria</taxon>
        <taxon>Rhodobacterales</taxon>
        <taxon>Roseobacteraceae</taxon>
    </lineage>
</organism>
<proteinExistence type="predicted"/>
<dbReference type="EMBL" id="FOTQ01000001">
    <property type="protein sequence ID" value="SFL46049.1"/>
    <property type="molecule type" value="Genomic_DNA"/>
</dbReference>
<accession>A0A1I4HV46</accession>
<gene>
    <name evidence="1" type="ORF">SAMN04488042_101285</name>
</gene>
<reference evidence="1 2" key="1">
    <citation type="submission" date="2016-10" db="EMBL/GenBank/DDBJ databases">
        <authorList>
            <person name="de Groot N.N."/>
        </authorList>
    </citation>
    <scope>NUCLEOTIDE SEQUENCE [LARGE SCALE GENOMIC DNA]</scope>
    <source>
        <strain evidence="1 2">DSM 15283</strain>
    </source>
</reference>
<evidence type="ECO:0000313" key="1">
    <source>
        <dbReference type="EMBL" id="SFL46049.1"/>
    </source>
</evidence>
<dbReference type="Proteomes" id="UP000199144">
    <property type="component" value="Unassembled WGS sequence"/>
</dbReference>
<dbReference type="AlphaFoldDB" id="A0A1I4HV46"/>
<keyword evidence="2" id="KW-1185">Reference proteome</keyword>
<evidence type="ECO:0000313" key="2">
    <source>
        <dbReference type="Proteomes" id="UP000199144"/>
    </source>
</evidence>
<name>A0A1I4HV46_9RHOB</name>
<dbReference type="STRING" id="254406.SAMN04488042_101285"/>